<name>A0A6J4PAV6_9ACTN</name>
<dbReference type="InterPro" id="IPR019587">
    <property type="entry name" value="Polyketide_cyclase/dehydratase"/>
</dbReference>
<reference evidence="1" key="1">
    <citation type="submission" date="2020-02" db="EMBL/GenBank/DDBJ databases">
        <authorList>
            <person name="Meier V. D."/>
        </authorList>
    </citation>
    <scope>NUCLEOTIDE SEQUENCE</scope>
    <source>
        <strain evidence="1">AVDCRST_MAG75</strain>
    </source>
</reference>
<dbReference type="Pfam" id="PF10604">
    <property type="entry name" value="Polyketide_cyc2"/>
    <property type="match status" value="1"/>
</dbReference>
<dbReference type="InterPro" id="IPR023393">
    <property type="entry name" value="START-like_dom_sf"/>
</dbReference>
<dbReference type="Gene3D" id="3.30.530.20">
    <property type="match status" value="1"/>
</dbReference>
<dbReference type="EMBL" id="CADCUO010000169">
    <property type="protein sequence ID" value="CAA9405807.1"/>
    <property type="molecule type" value="Genomic_DNA"/>
</dbReference>
<evidence type="ECO:0000313" key="1">
    <source>
        <dbReference type="EMBL" id="CAA9405807.1"/>
    </source>
</evidence>
<gene>
    <name evidence="1" type="ORF">AVDCRST_MAG75-2430</name>
</gene>
<proteinExistence type="predicted"/>
<organism evidence="1">
    <name type="scientific">uncultured Propionibacteriaceae bacterium</name>
    <dbReference type="NCBI Taxonomy" id="257457"/>
    <lineage>
        <taxon>Bacteria</taxon>
        <taxon>Bacillati</taxon>
        <taxon>Actinomycetota</taxon>
        <taxon>Actinomycetes</taxon>
        <taxon>Propionibacteriales</taxon>
        <taxon>Propionibacteriaceae</taxon>
        <taxon>environmental samples</taxon>
    </lineage>
</organism>
<protein>
    <submittedName>
        <fullName evidence="1">Uncharacterized protein</fullName>
    </submittedName>
</protein>
<dbReference type="CDD" id="cd07818">
    <property type="entry name" value="SRPBCC_1"/>
    <property type="match status" value="1"/>
</dbReference>
<dbReference type="AlphaFoldDB" id="A0A6J4PAV6"/>
<dbReference type="SUPFAM" id="SSF55961">
    <property type="entry name" value="Bet v1-like"/>
    <property type="match status" value="1"/>
</dbReference>
<accession>A0A6J4PAV6</accession>
<sequence>MADDTYTVERAAIIDAPPARIYGQIADFHNWPHWSPWEDVDPELKRSYSGAESGTGAVYSWSGNRKAGQGRMEIVQASEPSRVHINLVFEKPWKARNDTVFRIDPEGSKSRVTWSMSGRRTLATKVMGVFTSMDKMLGPDFEKGLARLKATTERPDLGAP</sequence>